<evidence type="ECO:0000313" key="2">
    <source>
        <dbReference type="Proteomes" id="UP001054945"/>
    </source>
</evidence>
<organism evidence="1 2">
    <name type="scientific">Caerostris extrusa</name>
    <name type="common">Bark spider</name>
    <name type="synonym">Caerostris bankana</name>
    <dbReference type="NCBI Taxonomy" id="172846"/>
    <lineage>
        <taxon>Eukaryota</taxon>
        <taxon>Metazoa</taxon>
        <taxon>Ecdysozoa</taxon>
        <taxon>Arthropoda</taxon>
        <taxon>Chelicerata</taxon>
        <taxon>Arachnida</taxon>
        <taxon>Araneae</taxon>
        <taxon>Araneomorphae</taxon>
        <taxon>Entelegynae</taxon>
        <taxon>Araneoidea</taxon>
        <taxon>Araneidae</taxon>
        <taxon>Caerostris</taxon>
    </lineage>
</organism>
<proteinExistence type="predicted"/>
<dbReference type="AlphaFoldDB" id="A0AAV4XF32"/>
<reference evidence="1 2" key="1">
    <citation type="submission" date="2021-06" db="EMBL/GenBank/DDBJ databases">
        <title>Caerostris extrusa draft genome.</title>
        <authorList>
            <person name="Kono N."/>
            <person name="Arakawa K."/>
        </authorList>
    </citation>
    <scope>NUCLEOTIDE SEQUENCE [LARGE SCALE GENOMIC DNA]</scope>
</reference>
<keyword evidence="2" id="KW-1185">Reference proteome</keyword>
<dbReference type="EMBL" id="BPLR01000251">
    <property type="protein sequence ID" value="GIY93242.1"/>
    <property type="molecule type" value="Genomic_DNA"/>
</dbReference>
<comment type="caution">
    <text evidence="1">The sequence shown here is derived from an EMBL/GenBank/DDBJ whole genome shotgun (WGS) entry which is preliminary data.</text>
</comment>
<protein>
    <submittedName>
        <fullName evidence="1">Uncharacterized protein</fullName>
    </submittedName>
</protein>
<sequence>MHGGIGDSRNFTFILNKHLAISNRFRIALNGRGAIGKLRTLQSVPNSRRSSVPSTFQIETVSNRVSAELRMEQKPR</sequence>
<name>A0AAV4XF32_CAEEX</name>
<accession>A0AAV4XF32</accession>
<dbReference type="Proteomes" id="UP001054945">
    <property type="component" value="Unassembled WGS sequence"/>
</dbReference>
<evidence type="ECO:0000313" key="1">
    <source>
        <dbReference type="EMBL" id="GIY93242.1"/>
    </source>
</evidence>
<gene>
    <name evidence="1" type="ORF">CEXT_85541</name>
</gene>